<organism evidence="1 2">
    <name type="scientific">Ohtaekwangia kribbensis</name>
    <dbReference type="NCBI Taxonomy" id="688913"/>
    <lineage>
        <taxon>Bacteria</taxon>
        <taxon>Pseudomonadati</taxon>
        <taxon>Bacteroidota</taxon>
        <taxon>Cytophagia</taxon>
        <taxon>Cytophagales</taxon>
        <taxon>Fulvivirgaceae</taxon>
        <taxon>Ohtaekwangia</taxon>
    </lineage>
</organism>
<dbReference type="Proteomes" id="UP001597112">
    <property type="component" value="Unassembled WGS sequence"/>
</dbReference>
<gene>
    <name evidence="1" type="ORF">ACFQ21_21360</name>
</gene>
<dbReference type="RefSeq" id="WP_377582426.1">
    <property type="nucleotide sequence ID" value="NZ_JBHTKA010000008.1"/>
</dbReference>
<dbReference type="SUPFAM" id="SSF47413">
    <property type="entry name" value="lambda repressor-like DNA-binding domains"/>
    <property type="match status" value="1"/>
</dbReference>
<comment type="caution">
    <text evidence="1">The sequence shown here is derived from an EMBL/GenBank/DDBJ whole genome shotgun (WGS) entry which is preliminary data.</text>
</comment>
<sequence>MALHIGREIEIRYKESGLKLSEFAKRLNTSSRNVYDIFERSEIKTDQLERISKILNFNFFSLYQDSGVQEANVPYTRKEKNNSISIVVELDGQDSTLNQLVHKLTAINKTLN</sequence>
<evidence type="ECO:0008006" key="3">
    <source>
        <dbReference type="Google" id="ProtNLM"/>
    </source>
</evidence>
<evidence type="ECO:0000313" key="1">
    <source>
        <dbReference type="EMBL" id="MFD1001888.1"/>
    </source>
</evidence>
<name>A0ABW3K7A4_9BACT</name>
<protein>
    <recommendedName>
        <fullName evidence="3">HTH cro/C1-type domain-containing protein</fullName>
    </recommendedName>
</protein>
<keyword evidence="2" id="KW-1185">Reference proteome</keyword>
<accession>A0ABW3K7A4</accession>
<dbReference type="EMBL" id="JBHTKA010000008">
    <property type="protein sequence ID" value="MFD1001888.1"/>
    <property type="molecule type" value="Genomic_DNA"/>
</dbReference>
<reference evidence="2" key="1">
    <citation type="journal article" date="2019" name="Int. J. Syst. Evol. Microbiol.">
        <title>The Global Catalogue of Microorganisms (GCM) 10K type strain sequencing project: providing services to taxonomists for standard genome sequencing and annotation.</title>
        <authorList>
            <consortium name="The Broad Institute Genomics Platform"/>
            <consortium name="The Broad Institute Genome Sequencing Center for Infectious Disease"/>
            <person name="Wu L."/>
            <person name="Ma J."/>
        </authorList>
    </citation>
    <scope>NUCLEOTIDE SEQUENCE [LARGE SCALE GENOMIC DNA]</scope>
    <source>
        <strain evidence="2">CCUG 58938</strain>
    </source>
</reference>
<proteinExistence type="predicted"/>
<evidence type="ECO:0000313" key="2">
    <source>
        <dbReference type="Proteomes" id="UP001597112"/>
    </source>
</evidence>
<dbReference type="InterPro" id="IPR010982">
    <property type="entry name" value="Lambda_DNA-bd_dom_sf"/>
</dbReference>
<dbReference type="Gene3D" id="1.10.260.40">
    <property type="entry name" value="lambda repressor-like DNA-binding domains"/>
    <property type="match status" value="1"/>
</dbReference>